<organism evidence="1 2">
    <name type="scientific">Stachybotrys chartarum (strain CBS 109288 / IBT 7711)</name>
    <name type="common">Toxic black mold</name>
    <name type="synonym">Stilbospora chartarum</name>
    <dbReference type="NCBI Taxonomy" id="1280523"/>
    <lineage>
        <taxon>Eukaryota</taxon>
        <taxon>Fungi</taxon>
        <taxon>Dikarya</taxon>
        <taxon>Ascomycota</taxon>
        <taxon>Pezizomycotina</taxon>
        <taxon>Sordariomycetes</taxon>
        <taxon>Hypocreomycetidae</taxon>
        <taxon>Hypocreales</taxon>
        <taxon>Stachybotryaceae</taxon>
        <taxon>Stachybotrys</taxon>
    </lineage>
</organism>
<evidence type="ECO:0000313" key="1">
    <source>
        <dbReference type="EMBL" id="KEY73115.1"/>
    </source>
</evidence>
<evidence type="ECO:0000313" key="2">
    <source>
        <dbReference type="Proteomes" id="UP000028045"/>
    </source>
</evidence>
<protein>
    <submittedName>
        <fullName evidence="1">Uncharacterized protein</fullName>
    </submittedName>
</protein>
<dbReference type="HOGENOM" id="CLU_1705393_0_0_1"/>
<dbReference type="AlphaFoldDB" id="A0A084B6D6"/>
<dbReference type="Proteomes" id="UP000028045">
    <property type="component" value="Unassembled WGS sequence"/>
</dbReference>
<name>A0A084B6D6_STACB</name>
<accession>A0A084B6D6</accession>
<gene>
    <name evidence="1" type="ORF">S7711_10908</name>
</gene>
<reference evidence="1 2" key="1">
    <citation type="journal article" date="2014" name="BMC Genomics">
        <title>Comparative genome sequencing reveals chemotype-specific gene clusters in the toxigenic black mold Stachybotrys.</title>
        <authorList>
            <person name="Semeiks J."/>
            <person name="Borek D."/>
            <person name="Otwinowski Z."/>
            <person name="Grishin N.V."/>
        </authorList>
    </citation>
    <scope>NUCLEOTIDE SEQUENCE [LARGE SCALE GENOMIC DNA]</scope>
    <source>
        <strain evidence="2">CBS 109288 / IBT 7711</strain>
    </source>
</reference>
<sequence length="154" mass="17331">MFLDNASSETRRESLRGTTLPDWERPCAVGAAAICMPTETRRSLHAMQVEMWFAESTTFSLFARRLPRSRQVGEGVQHGLLASLCGGLHSLAPGQCVREHNLHRVSSKVPQEPVASNKGEQVPRVISQCPMQDGFSSHSIRLRLSLTNWYTWRR</sequence>
<keyword evidence="2" id="KW-1185">Reference proteome</keyword>
<dbReference type="EMBL" id="KL647913">
    <property type="protein sequence ID" value="KEY73115.1"/>
    <property type="molecule type" value="Genomic_DNA"/>
</dbReference>
<proteinExistence type="predicted"/>